<comment type="caution">
    <text evidence="1">The sequence shown here is derived from an EMBL/GenBank/DDBJ whole genome shotgun (WGS) entry which is preliminary data.</text>
</comment>
<dbReference type="EMBL" id="BARS01040088">
    <property type="protein sequence ID" value="GAG31874.1"/>
    <property type="molecule type" value="Genomic_DNA"/>
</dbReference>
<evidence type="ECO:0000313" key="1">
    <source>
        <dbReference type="EMBL" id="GAG31874.1"/>
    </source>
</evidence>
<dbReference type="AlphaFoldDB" id="X0WLL9"/>
<gene>
    <name evidence="1" type="ORF">S01H1_61157</name>
</gene>
<organism evidence="1">
    <name type="scientific">marine sediment metagenome</name>
    <dbReference type="NCBI Taxonomy" id="412755"/>
    <lineage>
        <taxon>unclassified sequences</taxon>
        <taxon>metagenomes</taxon>
        <taxon>ecological metagenomes</taxon>
    </lineage>
</organism>
<feature type="non-terminal residue" evidence="1">
    <location>
        <position position="137"/>
    </location>
</feature>
<accession>X0WLL9</accession>
<reference evidence="1" key="1">
    <citation type="journal article" date="2014" name="Front. Microbiol.">
        <title>High frequency of phylogenetically diverse reductive dehalogenase-homologous genes in deep subseafloor sedimentary metagenomes.</title>
        <authorList>
            <person name="Kawai M."/>
            <person name="Futagami T."/>
            <person name="Toyoda A."/>
            <person name="Takaki Y."/>
            <person name="Nishi S."/>
            <person name="Hori S."/>
            <person name="Arai W."/>
            <person name="Tsubouchi T."/>
            <person name="Morono Y."/>
            <person name="Uchiyama I."/>
            <person name="Ito T."/>
            <person name="Fujiyama A."/>
            <person name="Inagaki F."/>
            <person name="Takami H."/>
        </authorList>
    </citation>
    <scope>NUCLEOTIDE SEQUENCE</scope>
    <source>
        <strain evidence="1">Expedition CK06-06</strain>
    </source>
</reference>
<name>X0WLL9_9ZZZZ</name>
<sequence length="137" mass="14986">MPGFTGNFGQLKSGLSTVEWAWFDDAGDIIGAWTDTVPELYVGTGIYYISEVPPVEAYFLAMRTGEAENEIFLIMGLWEDALVFDFGPLLTGKTVGYRFFTANNTPIAAEITADVSEFMGMGLYIATNVTIPDLAVF</sequence>
<proteinExistence type="predicted"/>
<protein>
    <submittedName>
        <fullName evidence="1">Uncharacterized protein</fullName>
    </submittedName>
</protein>